<sequence>MEGKDSHANGNSSAKFQDEMEKGRYCDPFETSLVPSTSNLDGPFMMPLLPVPNTSQSNSKAFIILTGTATRGGTVPAIGAVDIGVSKSAYFFQVALPGVRKDPDCVRNPLDSTGKKSAKKVTTFIERESQGLSPACGQLAQYVLSFDLFFYTEDCSNKLKHGVVK</sequence>
<dbReference type="AlphaFoldDB" id="A0A7J7HT55"/>
<evidence type="ECO:0000313" key="2">
    <source>
        <dbReference type="Proteomes" id="UP000593564"/>
    </source>
</evidence>
<keyword evidence="2" id="KW-1185">Reference proteome</keyword>
<dbReference type="GO" id="GO:0005634">
    <property type="term" value="C:nucleus"/>
    <property type="evidence" value="ECO:0007669"/>
    <property type="project" value="TreeGrafter"/>
</dbReference>
<name>A0A7J7HT55_CAMSI</name>
<dbReference type="InterPro" id="IPR039321">
    <property type="entry name" value="IDM2/3-like"/>
</dbReference>
<reference evidence="2" key="1">
    <citation type="journal article" date="2020" name="Nat. Commun.">
        <title>Genome assembly of wild tea tree DASZ reveals pedigree and selection history of tea varieties.</title>
        <authorList>
            <person name="Zhang W."/>
            <person name="Zhang Y."/>
            <person name="Qiu H."/>
            <person name="Guo Y."/>
            <person name="Wan H."/>
            <person name="Zhang X."/>
            <person name="Scossa F."/>
            <person name="Alseekh S."/>
            <person name="Zhang Q."/>
            <person name="Wang P."/>
            <person name="Xu L."/>
            <person name="Schmidt M.H."/>
            <person name="Jia X."/>
            <person name="Li D."/>
            <person name="Zhu A."/>
            <person name="Guo F."/>
            <person name="Chen W."/>
            <person name="Ni D."/>
            <person name="Usadel B."/>
            <person name="Fernie A.R."/>
            <person name="Wen W."/>
        </authorList>
    </citation>
    <scope>NUCLEOTIDE SEQUENCE [LARGE SCALE GENOMIC DNA]</scope>
    <source>
        <strain evidence="2">cv. G240</strain>
    </source>
</reference>
<dbReference type="EMBL" id="JACBKZ010000003">
    <property type="protein sequence ID" value="KAF5955839.1"/>
    <property type="molecule type" value="Genomic_DNA"/>
</dbReference>
<organism evidence="1 2">
    <name type="scientific">Camellia sinensis</name>
    <name type="common">Tea plant</name>
    <name type="synonym">Thea sinensis</name>
    <dbReference type="NCBI Taxonomy" id="4442"/>
    <lineage>
        <taxon>Eukaryota</taxon>
        <taxon>Viridiplantae</taxon>
        <taxon>Streptophyta</taxon>
        <taxon>Embryophyta</taxon>
        <taxon>Tracheophyta</taxon>
        <taxon>Spermatophyta</taxon>
        <taxon>Magnoliopsida</taxon>
        <taxon>eudicotyledons</taxon>
        <taxon>Gunneridae</taxon>
        <taxon>Pentapetalae</taxon>
        <taxon>asterids</taxon>
        <taxon>Ericales</taxon>
        <taxon>Theaceae</taxon>
        <taxon>Camellia</taxon>
    </lineage>
</organism>
<dbReference type="PANTHER" id="PTHR34661:SF1">
    <property type="entry name" value="INCREASED DNA METHYLATION 3"/>
    <property type="match status" value="1"/>
</dbReference>
<dbReference type="PANTHER" id="PTHR34661">
    <property type="entry name" value="INCREASED DNA METHYLATION 3"/>
    <property type="match status" value="1"/>
</dbReference>
<protein>
    <recommendedName>
        <fullName evidence="3">SHSP domain-containing protein</fullName>
    </recommendedName>
</protein>
<accession>A0A7J7HT55</accession>
<proteinExistence type="predicted"/>
<comment type="caution">
    <text evidence="1">The sequence shown here is derived from an EMBL/GenBank/DDBJ whole genome shotgun (WGS) entry which is preliminary data.</text>
</comment>
<gene>
    <name evidence="1" type="ORF">HYC85_008695</name>
</gene>
<evidence type="ECO:0000313" key="1">
    <source>
        <dbReference type="EMBL" id="KAF5955839.1"/>
    </source>
</evidence>
<reference evidence="1 2" key="2">
    <citation type="submission" date="2020-07" db="EMBL/GenBank/DDBJ databases">
        <title>Genome assembly of wild tea tree DASZ reveals pedigree and selection history of tea varieties.</title>
        <authorList>
            <person name="Zhang W."/>
        </authorList>
    </citation>
    <scope>NUCLEOTIDE SEQUENCE [LARGE SCALE GENOMIC DNA]</scope>
    <source>
        <strain evidence="2">cv. G240</strain>
        <tissue evidence="1">Leaf</tissue>
    </source>
</reference>
<evidence type="ECO:0008006" key="3">
    <source>
        <dbReference type="Google" id="ProtNLM"/>
    </source>
</evidence>
<dbReference type="Proteomes" id="UP000593564">
    <property type="component" value="Unassembled WGS sequence"/>
</dbReference>